<gene>
    <name evidence="1" type="primary">PCS -11</name>
    <name evidence="2" type="ORF">GCM10010466_30970</name>
</gene>
<reference evidence="3" key="4">
    <citation type="journal article" date="2019" name="Int. J. Syst. Evol. Microbiol.">
        <title>The Global Catalogue of Microorganisms (GCM) 10K type strain sequencing project: providing services to taxonomists for standard genome sequencing and annotation.</title>
        <authorList>
            <consortium name="The Broad Institute Genomics Platform"/>
            <consortium name="The Broad Institute Genome Sequencing Center for Infectious Disease"/>
            <person name="Wu L."/>
            <person name="Ma J."/>
        </authorList>
    </citation>
    <scope>NUCLEOTIDE SEQUENCE [LARGE SCALE GENOMIC DNA]</scope>
    <source>
        <strain evidence="3">JCM 9373</strain>
    </source>
</reference>
<evidence type="ECO:0000313" key="1">
    <source>
        <dbReference type="EMBL" id="CCQ18684.1"/>
    </source>
</evidence>
<dbReference type="AlphaFoldDB" id="R4ZC78"/>
<evidence type="ECO:0000313" key="3">
    <source>
        <dbReference type="Proteomes" id="UP001500320"/>
    </source>
</evidence>
<dbReference type="Proteomes" id="UP001500320">
    <property type="component" value="Unassembled WGS sequence"/>
</dbReference>
<reference evidence="1" key="1">
    <citation type="journal article" date="2013" name="J. Bacteriol.">
        <title>Cloning and Analysis of the Planosporicin Lantibiotic Biosynthetic Gene Cluster of Planomonospora alba.</title>
        <authorList>
            <person name="Sherwood E.J."/>
            <person name="Hesketh A.R."/>
            <person name="Bibb M.J."/>
        </authorList>
    </citation>
    <scope>NUCLEOTIDE SEQUENCE</scope>
    <source>
        <strain evidence="1">NRRL 18924</strain>
    </source>
</reference>
<evidence type="ECO:0000313" key="2">
    <source>
        <dbReference type="EMBL" id="GAA3137878.1"/>
    </source>
</evidence>
<protein>
    <submittedName>
        <fullName evidence="1">PCS -11 protein</fullName>
    </submittedName>
</protein>
<reference evidence="2" key="5">
    <citation type="submission" date="2023-12" db="EMBL/GenBank/DDBJ databases">
        <authorList>
            <person name="Sun Q."/>
            <person name="Inoue M."/>
        </authorList>
    </citation>
    <scope>NUCLEOTIDE SEQUENCE</scope>
    <source>
        <strain evidence="2">JCM 9373</strain>
    </source>
</reference>
<proteinExistence type="predicted"/>
<reference evidence="2" key="3">
    <citation type="journal article" date="2014" name="Int. J. Syst. Evol. Microbiol.">
        <title>Complete genome of a new Firmicutes species belonging to the dominant human colonic microbiota ('Ruminococcus bicirculans') reveals two chromosomes and a selective capacity to utilize plant glucans.</title>
        <authorList>
            <consortium name="NISC Comparative Sequencing Program"/>
            <person name="Wegmann U."/>
            <person name="Louis P."/>
            <person name="Goesmann A."/>
            <person name="Henrissat B."/>
            <person name="Duncan S.H."/>
            <person name="Flint H.J."/>
        </authorList>
    </citation>
    <scope>NUCLEOTIDE SEQUENCE</scope>
    <source>
        <strain evidence="2">JCM 9373</strain>
    </source>
</reference>
<reference evidence="1" key="2">
    <citation type="submission" date="2013-01" db="EMBL/GenBank/DDBJ databases">
        <authorList>
            <person name="Bibb M."/>
        </authorList>
    </citation>
    <scope>NUCLEOTIDE SEQUENCE</scope>
    <source>
        <strain evidence="1">NRRL 18924</strain>
    </source>
</reference>
<dbReference type="EMBL" id="BAAAUT010000022">
    <property type="protein sequence ID" value="GAA3137878.1"/>
    <property type="molecule type" value="Genomic_DNA"/>
</dbReference>
<dbReference type="EMBL" id="HF570921">
    <property type="protein sequence ID" value="CCQ18684.1"/>
    <property type="molecule type" value="Genomic_DNA"/>
</dbReference>
<organism evidence="1">
    <name type="scientific">Planomonospora alba</name>
    <dbReference type="NCBI Taxonomy" id="161354"/>
    <lineage>
        <taxon>Bacteria</taxon>
        <taxon>Bacillati</taxon>
        <taxon>Actinomycetota</taxon>
        <taxon>Actinomycetes</taxon>
        <taxon>Streptosporangiales</taxon>
        <taxon>Streptosporangiaceae</taxon>
        <taxon>Planomonospora</taxon>
    </lineage>
</organism>
<keyword evidence="3" id="KW-1185">Reference proteome</keyword>
<sequence length="78" mass="9154">MMSEEPSVWEIRLGVHATRQQAEEVRERVIRLLCPDPDHAPPCPIPWSVSMLHRSDLDDHDAYAELVEQARIENRLRR</sequence>
<accession>R4ZC78</accession>
<name>R4ZC78_9ACTN</name>